<sequence>MSLAMEINISILETLVVALIILFSGYYCNSKVSFLRNNNIPEPVVGGIIFSILAAIAHSIFDIHFNFDMSFKNPLMTVFFTTVGLGASYSLLLKGGPKVVLFLGVATVYLLVQNAIGVSIAIGTGMNPLMGLIGGSVTLSGGHGNGATYADLFITEYNMPANIFELAMAAATMGLVLGGLVGGPVSKRLITRYNLKADEYHEELDDTITFNPEDHDLVTPKKMMETLFIILLCMTVGHIVYLNLKAADIVLPAFLMPLLFGVVATNLCEVSKRYTISRACIDLWGTMALSIFLALALMSLKVWQLASLAGPMVVIILIQTVMLMMFAYFVTFRIMGKNYNAAIIAGGHCGFGLGATPTAVANMESLVARHGPSPQAFLVVPLVGAFFIDITNALVIQLYLSLPFVSP</sequence>
<comment type="subcellular location">
    <subcellularLocation>
        <location evidence="1">Cell inner membrane</location>
        <topology evidence="1">Multi-pass membrane protein</topology>
    </subcellularLocation>
</comment>
<dbReference type="Proteomes" id="UP000000547">
    <property type="component" value="Chromosome"/>
</dbReference>
<dbReference type="PANTHER" id="PTHR36178">
    <property type="entry name" value="SLR0625 PROTEIN"/>
    <property type="match status" value="1"/>
</dbReference>
<dbReference type="GO" id="GO:0005886">
    <property type="term" value="C:plasma membrane"/>
    <property type="evidence" value="ECO:0007669"/>
    <property type="project" value="UniProtKB-SubCell"/>
</dbReference>
<keyword evidence="1" id="KW-0769">Symport</keyword>
<feature type="transmembrane region" description="Helical" evidence="1">
    <location>
        <begin position="73"/>
        <end position="92"/>
    </location>
</feature>
<name>Q480V8_COLP3</name>
<dbReference type="HOGENOM" id="CLU_040907_0_0_6"/>
<keyword evidence="1" id="KW-1133">Transmembrane helix</keyword>
<feature type="transmembrane region" description="Helical" evidence="1">
    <location>
        <begin position="280"/>
        <end position="303"/>
    </location>
</feature>
<keyword evidence="1" id="KW-0915">Sodium</keyword>
<feature type="transmembrane region" description="Helical" evidence="1">
    <location>
        <begin position="249"/>
        <end position="268"/>
    </location>
</feature>
<dbReference type="AlphaFoldDB" id="Q480V8"/>
<feature type="transmembrane region" description="Helical" evidence="1">
    <location>
        <begin position="309"/>
        <end position="330"/>
    </location>
</feature>
<feature type="transmembrane region" description="Helical" evidence="1">
    <location>
        <begin position="99"/>
        <end position="122"/>
    </location>
</feature>
<keyword evidence="1" id="KW-0029">Amino-acid transport</keyword>
<proteinExistence type="inferred from homology"/>
<accession>Q480V8</accession>
<dbReference type="PANTHER" id="PTHR36178:SF1">
    <property type="entry name" value="SODIUM_GLUTAMATE SYMPORTER"/>
    <property type="match status" value="1"/>
</dbReference>
<feature type="transmembrane region" description="Helical" evidence="1">
    <location>
        <begin position="40"/>
        <end position="61"/>
    </location>
</feature>
<comment type="similarity">
    <text evidence="1">Belongs to the glutamate:Na(+) symporter (ESS) (TC 2.A.27) family.</text>
</comment>
<keyword evidence="1" id="KW-0406">Ion transport</keyword>
<keyword evidence="1" id="KW-0739">Sodium transport</keyword>
<evidence type="ECO:0000256" key="2">
    <source>
        <dbReference type="NCBIfam" id="TIGR00210"/>
    </source>
</evidence>
<keyword evidence="1" id="KW-0812">Transmembrane</keyword>
<keyword evidence="1" id="KW-0813">Transport</keyword>
<dbReference type="NCBIfam" id="TIGR00210">
    <property type="entry name" value="gltS"/>
    <property type="match status" value="1"/>
</dbReference>
<dbReference type="InterPro" id="IPR004445">
    <property type="entry name" value="GltS"/>
</dbReference>
<keyword evidence="1" id="KW-0997">Cell inner membrane</keyword>
<protein>
    <recommendedName>
        <fullName evidence="1 2">Sodium/glutamate symporter</fullName>
    </recommendedName>
</protein>
<keyword evidence="1" id="KW-0472">Membrane</keyword>
<dbReference type="STRING" id="167879.CPS_2697"/>
<organism evidence="3 4">
    <name type="scientific">Colwellia psychrerythraea (strain 34H / ATCC BAA-681)</name>
    <name type="common">Vibrio psychroerythus</name>
    <dbReference type="NCBI Taxonomy" id="167879"/>
    <lineage>
        <taxon>Bacteria</taxon>
        <taxon>Pseudomonadati</taxon>
        <taxon>Pseudomonadota</taxon>
        <taxon>Gammaproteobacteria</taxon>
        <taxon>Alteromonadales</taxon>
        <taxon>Colwelliaceae</taxon>
        <taxon>Colwellia</taxon>
    </lineage>
</organism>
<dbReference type="eggNOG" id="COG0786">
    <property type="taxonomic scope" value="Bacteria"/>
</dbReference>
<evidence type="ECO:0000313" key="4">
    <source>
        <dbReference type="Proteomes" id="UP000000547"/>
    </source>
</evidence>
<evidence type="ECO:0000313" key="3">
    <source>
        <dbReference type="EMBL" id="AAZ27585.1"/>
    </source>
</evidence>
<dbReference type="GO" id="GO:0015813">
    <property type="term" value="P:L-glutamate transmembrane transport"/>
    <property type="evidence" value="ECO:0007669"/>
    <property type="project" value="UniProtKB-UniRule"/>
</dbReference>
<dbReference type="HAMAP" id="MF_02062">
    <property type="entry name" value="GltS"/>
    <property type="match status" value="1"/>
</dbReference>
<feature type="transmembrane region" description="Helical" evidence="1">
    <location>
        <begin position="6"/>
        <end position="28"/>
    </location>
</feature>
<evidence type="ECO:0000256" key="1">
    <source>
        <dbReference type="HAMAP-Rule" id="MF_02062"/>
    </source>
</evidence>
<feature type="transmembrane region" description="Helical" evidence="1">
    <location>
        <begin position="166"/>
        <end position="186"/>
    </location>
</feature>
<comment type="function">
    <text evidence="1">Catalyzes the sodium-dependent transport of glutamate.</text>
</comment>
<gene>
    <name evidence="1 3" type="primary">gltS</name>
    <name evidence="3" type="ordered locus">CPS_2697</name>
</gene>
<dbReference type="KEGG" id="cps:CPS_2697"/>
<feature type="transmembrane region" description="Helical" evidence="1">
    <location>
        <begin position="226"/>
        <end position="243"/>
    </location>
</feature>
<keyword evidence="1" id="KW-1003">Cell membrane</keyword>
<dbReference type="GO" id="GO:0015501">
    <property type="term" value="F:glutamate:sodium symporter activity"/>
    <property type="evidence" value="ECO:0007669"/>
    <property type="project" value="UniProtKB-UniRule"/>
</dbReference>
<reference evidence="3" key="1">
    <citation type="journal article" date="2005" name="Proc. Natl. Acad. Sci. U.S.A.">
        <title>The psychrophilic lifestyle as revealed by the genome sequence of Colwellia psychrerythraea 34H through genomic and proteomic analyses.</title>
        <authorList>
            <person name="Methe B.A."/>
            <person name="Nelson K.E."/>
            <person name="Deming J.W."/>
            <person name="Momen B."/>
            <person name="Melamud E."/>
            <person name="Zhang X."/>
            <person name="Moult J."/>
            <person name="Madupu R."/>
            <person name="Nelson W.C."/>
            <person name="Dodson R.J."/>
            <person name="Brinkac L.M."/>
            <person name="Daugherty S.C."/>
            <person name="Durkin A.S."/>
            <person name="DeBoy R.T."/>
            <person name="Kolonay J.F."/>
            <person name="Sullivan S.A."/>
            <person name="Zhou L."/>
            <person name="Davidsen T.M."/>
            <person name="Wu M."/>
            <person name="Huston A.L."/>
            <person name="Lewis M."/>
            <person name="Weaver B."/>
            <person name="Weidman J.F."/>
            <person name="Khouri H."/>
            <person name="Utterback T.R."/>
            <person name="Feldblyum T.V."/>
            <person name="Fraser C.M."/>
        </authorList>
    </citation>
    <scope>NUCLEOTIDE SEQUENCE [LARGE SCALE GENOMIC DNA]</scope>
    <source>
        <strain evidence="3">34H</strain>
    </source>
</reference>
<feature type="transmembrane region" description="Helical" evidence="1">
    <location>
        <begin position="376"/>
        <end position="400"/>
    </location>
</feature>
<dbReference type="EMBL" id="CP000083">
    <property type="protein sequence ID" value="AAZ27585.1"/>
    <property type="molecule type" value="Genomic_DNA"/>
</dbReference>
<dbReference type="Pfam" id="PF03616">
    <property type="entry name" value="Glt_symporter"/>
    <property type="match status" value="1"/>
</dbReference>